<evidence type="ECO:0000256" key="4">
    <source>
        <dbReference type="ARBA" id="ARBA00022801"/>
    </source>
</evidence>
<dbReference type="AlphaFoldDB" id="A0A9D1JKK8"/>
<dbReference type="GO" id="GO:0030203">
    <property type="term" value="P:glycosaminoglycan metabolic process"/>
    <property type="evidence" value="ECO:0007669"/>
    <property type="project" value="TreeGrafter"/>
</dbReference>
<accession>A0A9D1JKK8</accession>
<gene>
    <name evidence="9" type="ORF">IAB44_08105</name>
</gene>
<evidence type="ECO:0000256" key="3">
    <source>
        <dbReference type="ARBA" id="ARBA00012663"/>
    </source>
</evidence>
<evidence type="ECO:0000259" key="8">
    <source>
        <dbReference type="Pfam" id="PF02838"/>
    </source>
</evidence>
<reference evidence="9" key="2">
    <citation type="journal article" date="2021" name="PeerJ">
        <title>Extensive microbial diversity within the chicken gut microbiome revealed by metagenomics and culture.</title>
        <authorList>
            <person name="Gilroy R."/>
            <person name="Ravi A."/>
            <person name="Getino M."/>
            <person name="Pursley I."/>
            <person name="Horton D.L."/>
            <person name="Alikhan N.F."/>
            <person name="Baker D."/>
            <person name="Gharbi K."/>
            <person name="Hall N."/>
            <person name="Watson M."/>
            <person name="Adriaenssens E.M."/>
            <person name="Foster-Nyarko E."/>
            <person name="Jarju S."/>
            <person name="Secka A."/>
            <person name="Antonio M."/>
            <person name="Oren A."/>
            <person name="Chaudhuri R.R."/>
            <person name="La Ragione R."/>
            <person name="Hildebrand F."/>
            <person name="Pallen M.J."/>
        </authorList>
    </citation>
    <scope>NUCLEOTIDE SEQUENCE</scope>
    <source>
        <strain evidence="9">CHK190-19873</strain>
    </source>
</reference>
<dbReference type="GO" id="GO:0004563">
    <property type="term" value="F:beta-N-acetylhexosaminidase activity"/>
    <property type="evidence" value="ECO:0007669"/>
    <property type="project" value="UniProtKB-EC"/>
</dbReference>
<dbReference type="InterPro" id="IPR015883">
    <property type="entry name" value="Glyco_hydro_20_cat"/>
</dbReference>
<dbReference type="Gene3D" id="3.30.379.10">
    <property type="entry name" value="Chitobiase/beta-hexosaminidase domain 2-like"/>
    <property type="match status" value="1"/>
</dbReference>
<keyword evidence="4" id="KW-0378">Hydrolase</keyword>
<evidence type="ECO:0000256" key="2">
    <source>
        <dbReference type="ARBA" id="ARBA00006285"/>
    </source>
</evidence>
<dbReference type="EMBL" id="DVIQ01000043">
    <property type="protein sequence ID" value="HIS31489.1"/>
    <property type="molecule type" value="Genomic_DNA"/>
</dbReference>
<dbReference type="SUPFAM" id="SSF51445">
    <property type="entry name" value="(Trans)glycosidases"/>
    <property type="match status" value="1"/>
</dbReference>
<feature type="active site" description="Proton donor" evidence="6">
    <location>
        <position position="281"/>
    </location>
</feature>
<dbReference type="PANTHER" id="PTHR22600:SF57">
    <property type="entry name" value="BETA-N-ACETYLHEXOSAMINIDASE"/>
    <property type="match status" value="1"/>
</dbReference>
<dbReference type="InterPro" id="IPR017853">
    <property type="entry name" value="GH"/>
</dbReference>
<feature type="domain" description="Beta-hexosaminidase bacterial type N-terminal" evidence="8">
    <location>
        <begin position="3"/>
        <end position="124"/>
    </location>
</feature>
<evidence type="ECO:0000256" key="1">
    <source>
        <dbReference type="ARBA" id="ARBA00001231"/>
    </source>
</evidence>
<dbReference type="Pfam" id="PF02838">
    <property type="entry name" value="Glyco_hydro_20b"/>
    <property type="match status" value="1"/>
</dbReference>
<dbReference type="EC" id="3.2.1.52" evidence="3"/>
<evidence type="ECO:0000256" key="5">
    <source>
        <dbReference type="ARBA" id="ARBA00023295"/>
    </source>
</evidence>
<dbReference type="Pfam" id="PF00728">
    <property type="entry name" value="Glyco_hydro_20"/>
    <property type="match status" value="1"/>
</dbReference>
<organism evidence="9 10">
    <name type="scientific">Candidatus Limivivens intestinipullorum</name>
    <dbReference type="NCBI Taxonomy" id="2840858"/>
    <lineage>
        <taxon>Bacteria</taxon>
        <taxon>Bacillati</taxon>
        <taxon>Bacillota</taxon>
        <taxon>Clostridia</taxon>
        <taxon>Lachnospirales</taxon>
        <taxon>Lachnospiraceae</taxon>
        <taxon>Lachnospiraceae incertae sedis</taxon>
        <taxon>Candidatus Limivivens</taxon>
    </lineage>
</organism>
<comment type="caution">
    <text evidence="9">The sequence shown here is derived from an EMBL/GenBank/DDBJ whole genome shotgun (WGS) entry which is preliminary data.</text>
</comment>
<dbReference type="InterPro" id="IPR025705">
    <property type="entry name" value="Beta_hexosaminidase_sua/sub"/>
</dbReference>
<evidence type="ECO:0000313" key="9">
    <source>
        <dbReference type="EMBL" id="HIS31489.1"/>
    </source>
</evidence>
<name>A0A9D1JKK8_9FIRM</name>
<sequence>MYLLPEVKKKEERAGRYCLPFNGEIAVDLSVKEESRDAVSLLKKYVQDICGISLSLNGAVTELTAVRFEKKETGHAEGYELEIGSEGIALRAGNSRGWIYAVQTLRQILSQEGLSLPCLLIEDYPSLEIRGFMHDVTRSRVPSMESMKALADWCSRYKLNHLELYVEHTYLFPQFSEMWRDDTPLTAEDILELDDYCASRGVELVPCIASFGHLFKLLRTKGYRRLSEFEDEDGRTFSFVERMQHHTLNPLDPDGIALVRDMIHSYAPLFKSGLFNICCDETFDLGKGKSVAEAEKSGVGKLYTDFLNQVCDAVRETGKRPMYWGDVLLAHPEWIEKLPKDGLFLNWDYGPNAPEERIKAMKDMGVTQVLCPGVHGWNHLMNLLDDAYANVTRMCGFAHKYGAVGTLNTDWGDFGHINHPEFSLPGLICGGAASWSENPVEREALDKAISAVEYGDASGELVKILAQASRSESCSWRDMIHYMEVIRFGVFGQTEEEIYANLHFENTLQANEDLENAKEALCRVSAGMAPCQRKRLAAYLTAIEGQKIFNEIGADIDQYRFHKENPAAVDPWELAAKLERWFYDYKKLWRSVSREAELWELQQAVNWYADFLRDLKTA</sequence>
<dbReference type="GO" id="GO:0005975">
    <property type="term" value="P:carbohydrate metabolic process"/>
    <property type="evidence" value="ECO:0007669"/>
    <property type="project" value="InterPro"/>
</dbReference>
<proteinExistence type="inferred from homology"/>
<dbReference type="SUPFAM" id="SSF55545">
    <property type="entry name" value="beta-N-acetylhexosaminidase-like domain"/>
    <property type="match status" value="1"/>
</dbReference>
<evidence type="ECO:0000256" key="6">
    <source>
        <dbReference type="PIRSR" id="PIRSR625705-1"/>
    </source>
</evidence>
<protein>
    <recommendedName>
        <fullName evidence="3">beta-N-acetylhexosaminidase</fullName>
        <ecNumber evidence="3">3.2.1.52</ecNumber>
    </recommendedName>
</protein>
<dbReference type="GO" id="GO:0016020">
    <property type="term" value="C:membrane"/>
    <property type="evidence" value="ECO:0007669"/>
    <property type="project" value="TreeGrafter"/>
</dbReference>
<dbReference type="InterPro" id="IPR029018">
    <property type="entry name" value="Hex-like_dom2"/>
</dbReference>
<dbReference type="Gene3D" id="3.20.20.80">
    <property type="entry name" value="Glycosidases"/>
    <property type="match status" value="1"/>
</dbReference>
<evidence type="ECO:0000313" key="10">
    <source>
        <dbReference type="Proteomes" id="UP000823935"/>
    </source>
</evidence>
<reference evidence="9" key="1">
    <citation type="submission" date="2020-10" db="EMBL/GenBank/DDBJ databases">
        <authorList>
            <person name="Gilroy R."/>
        </authorList>
    </citation>
    <scope>NUCLEOTIDE SEQUENCE</scope>
    <source>
        <strain evidence="9">CHK190-19873</strain>
    </source>
</reference>
<dbReference type="Proteomes" id="UP000823935">
    <property type="component" value="Unassembled WGS sequence"/>
</dbReference>
<feature type="domain" description="Glycoside hydrolase family 20 catalytic" evidence="7">
    <location>
        <begin position="130"/>
        <end position="373"/>
    </location>
</feature>
<evidence type="ECO:0000259" key="7">
    <source>
        <dbReference type="Pfam" id="PF00728"/>
    </source>
</evidence>
<dbReference type="PRINTS" id="PR00738">
    <property type="entry name" value="GLHYDRLASE20"/>
</dbReference>
<comment type="catalytic activity">
    <reaction evidence="1">
        <text>Hydrolysis of terminal non-reducing N-acetyl-D-hexosamine residues in N-acetyl-beta-D-hexosaminides.</text>
        <dbReference type="EC" id="3.2.1.52"/>
    </reaction>
</comment>
<comment type="similarity">
    <text evidence="2">Belongs to the glycosyl hydrolase 20 family.</text>
</comment>
<dbReference type="InterPro" id="IPR015882">
    <property type="entry name" value="HEX_bac_N"/>
</dbReference>
<keyword evidence="5" id="KW-0326">Glycosidase</keyword>
<dbReference type="PANTHER" id="PTHR22600">
    <property type="entry name" value="BETA-HEXOSAMINIDASE"/>
    <property type="match status" value="1"/>
</dbReference>